<dbReference type="GeneTree" id="ENSGT00940000155061"/>
<dbReference type="SMART" id="SM00222">
    <property type="entry name" value="Sec7"/>
    <property type="match status" value="1"/>
</dbReference>
<accession>A0A8C4WZ78</accession>
<sequence length="148" mass="16896">KLYLYPEFGVCNFKDALSETDLELGSTDTLANGGKSEPGAAHRLASRLYHLDGFRRGDVARHLGKNNEFSRQVAEEYLQFFDFTGMSVDKALRSFLRAFALMGETQERERVLAHFSHRFYQCNPGAIASEGTSLVKHNCIAMRKNRWW</sequence>
<dbReference type="Ensembl" id="ENSEBUT00000021642.1">
    <property type="protein sequence ID" value="ENSEBUP00000021066.1"/>
    <property type="gene ID" value="ENSEBUG00000013017.1"/>
</dbReference>
<evidence type="ECO:0000259" key="1">
    <source>
        <dbReference type="PROSITE" id="PS50190"/>
    </source>
</evidence>
<evidence type="ECO:0000313" key="2">
    <source>
        <dbReference type="Ensembl" id="ENSEBUP00000021066.1"/>
    </source>
</evidence>
<proteinExistence type="predicted"/>
<dbReference type="PROSITE" id="PS50190">
    <property type="entry name" value="SEC7"/>
    <property type="match status" value="1"/>
</dbReference>
<feature type="domain" description="SEC7" evidence="1">
    <location>
        <begin position="6"/>
        <end position="135"/>
    </location>
</feature>
<name>A0A8C4WZ78_EPTBU</name>
<organism evidence="2 3">
    <name type="scientific">Eptatretus burgeri</name>
    <name type="common">Inshore hagfish</name>
    <dbReference type="NCBI Taxonomy" id="7764"/>
    <lineage>
        <taxon>Eukaryota</taxon>
        <taxon>Metazoa</taxon>
        <taxon>Chordata</taxon>
        <taxon>Craniata</taxon>
        <taxon>Vertebrata</taxon>
        <taxon>Cyclostomata</taxon>
        <taxon>Myxini</taxon>
        <taxon>Myxiniformes</taxon>
        <taxon>Myxinidae</taxon>
        <taxon>Eptatretinae</taxon>
        <taxon>Eptatretus</taxon>
    </lineage>
</organism>
<dbReference type="Pfam" id="PF01369">
    <property type="entry name" value="Sec7"/>
    <property type="match status" value="1"/>
</dbReference>
<dbReference type="PANTHER" id="PTHR10663">
    <property type="entry name" value="GUANYL-NUCLEOTIDE EXCHANGE FACTOR"/>
    <property type="match status" value="1"/>
</dbReference>
<dbReference type="AlphaFoldDB" id="A0A8C4WZ78"/>
<dbReference type="InterPro" id="IPR035999">
    <property type="entry name" value="Sec7_dom_sf"/>
</dbReference>
<dbReference type="Proteomes" id="UP000694388">
    <property type="component" value="Unplaced"/>
</dbReference>
<dbReference type="Gene3D" id="1.10.1000.11">
    <property type="entry name" value="Arf Nucleotide-binding Site Opener,domain 2"/>
    <property type="match status" value="1"/>
</dbReference>
<protein>
    <recommendedName>
        <fullName evidence="1">SEC7 domain-containing protein</fullName>
    </recommendedName>
</protein>
<dbReference type="InterPro" id="IPR023394">
    <property type="entry name" value="Sec7_C_sf"/>
</dbReference>
<dbReference type="GO" id="GO:0005085">
    <property type="term" value="F:guanyl-nucleotide exchange factor activity"/>
    <property type="evidence" value="ECO:0007669"/>
    <property type="project" value="InterPro"/>
</dbReference>
<keyword evidence="3" id="KW-1185">Reference proteome</keyword>
<evidence type="ECO:0000313" key="3">
    <source>
        <dbReference type="Proteomes" id="UP000694388"/>
    </source>
</evidence>
<reference evidence="2" key="2">
    <citation type="submission" date="2025-09" db="UniProtKB">
        <authorList>
            <consortium name="Ensembl"/>
        </authorList>
    </citation>
    <scope>IDENTIFICATION</scope>
</reference>
<dbReference type="PANTHER" id="PTHR10663:SF376">
    <property type="entry name" value="PH AND SEC7 DOMAIN-CONTAINING PROTEIN"/>
    <property type="match status" value="1"/>
</dbReference>
<reference evidence="2" key="1">
    <citation type="submission" date="2025-08" db="UniProtKB">
        <authorList>
            <consortium name="Ensembl"/>
        </authorList>
    </citation>
    <scope>IDENTIFICATION</scope>
</reference>
<dbReference type="SUPFAM" id="SSF48425">
    <property type="entry name" value="Sec7 domain"/>
    <property type="match status" value="1"/>
</dbReference>
<dbReference type="GO" id="GO:0032012">
    <property type="term" value="P:regulation of ARF protein signal transduction"/>
    <property type="evidence" value="ECO:0007669"/>
    <property type="project" value="InterPro"/>
</dbReference>
<dbReference type="InterPro" id="IPR000904">
    <property type="entry name" value="Sec7_dom"/>
</dbReference>